<evidence type="ECO:0000313" key="2">
    <source>
        <dbReference type="EMBL" id="TDD61871.1"/>
    </source>
</evidence>
<comment type="caution">
    <text evidence="2">The sequence shown here is derived from an EMBL/GenBank/DDBJ whole genome shotgun (WGS) entry which is preliminary data.</text>
</comment>
<sequence length="269" mass="29936">MGPHTSATRRRNRCWYRTGGMRLHSVPAFWRLLEGRRPIKWRSGLRRWTGDGDSGRLADSWYRYEHWLSSASDLLHAELVGPAAEVEIADCERSVKQSLPDELRALWSVCGGQTTIDEGVGVLPGFDFLGPAQTAREWQVWEDVRLRAAPHEFAVFSESARSVPEGSILHTYSSPGWIPVWREEMAANYIGIDMTPGPSGNAGQVITFGRDQEVKIVLSVSLGALMEFVVAEAGRVEVVNEADGVFLKHAEGSFLEFLKEQALRTGPLT</sequence>
<dbReference type="InterPro" id="IPR018958">
    <property type="entry name" value="Knr4/Smi1-like_dom"/>
</dbReference>
<gene>
    <name evidence="2" type="ORF">E1263_05650</name>
</gene>
<proteinExistence type="predicted"/>
<dbReference type="Pfam" id="PF09346">
    <property type="entry name" value="SMI1_KNR4"/>
    <property type="match status" value="1"/>
</dbReference>
<organism evidence="2 3">
    <name type="scientific">Kribbella antibiotica</name>
    <dbReference type="NCBI Taxonomy" id="190195"/>
    <lineage>
        <taxon>Bacteria</taxon>
        <taxon>Bacillati</taxon>
        <taxon>Actinomycetota</taxon>
        <taxon>Actinomycetes</taxon>
        <taxon>Propionibacteriales</taxon>
        <taxon>Kribbellaceae</taxon>
        <taxon>Kribbella</taxon>
    </lineage>
</organism>
<dbReference type="SUPFAM" id="SSF160631">
    <property type="entry name" value="SMI1/KNR4-like"/>
    <property type="match status" value="1"/>
</dbReference>
<protein>
    <recommendedName>
        <fullName evidence="1">Knr4/Smi1-like domain-containing protein</fullName>
    </recommendedName>
</protein>
<dbReference type="PANTHER" id="PTHR47432:SF1">
    <property type="entry name" value="CELL WALL ASSEMBLY REGULATOR SMI1"/>
    <property type="match status" value="1"/>
</dbReference>
<dbReference type="InterPro" id="IPR037883">
    <property type="entry name" value="Knr4/Smi1-like_sf"/>
</dbReference>
<keyword evidence="3" id="KW-1185">Reference proteome</keyword>
<dbReference type="PANTHER" id="PTHR47432">
    <property type="entry name" value="CELL WALL ASSEMBLY REGULATOR SMI1"/>
    <property type="match status" value="1"/>
</dbReference>
<feature type="domain" description="Knr4/Smi1-like" evidence="1">
    <location>
        <begin position="82"/>
        <end position="222"/>
    </location>
</feature>
<dbReference type="AlphaFoldDB" id="A0A4R4ZS65"/>
<dbReference type="GO" id="GO:0043332">
    <property type="term" value="C:mating projection tip"/>
    <property type="evidence" value="ECO:0007669"/>
    <property type="project" value="TreeGrafter"/>
</dbReference>
<dbReference type="OrthoDB" id="4759758at2"/>
<evidence type="ECO:0000313" key="3">
    <source>
        <dbReference type="Proteomes" id="UP000295124"/>
    </source>
</evidence>
<dbReference type="InterPro" id="IPR051873">
    <property type="entry name" value="KNR4/SMI1_regulator"/>
</dbReference>
<evidence type="ECO:0000259" key="1">
    <source>
        <dbReference type="Pfam" id="PF09346"/>
    </source>
</evidence>
<dbReference type="Proteomes" id="UP000295124">
    <property type="component" value="Unassembled WGS sequence"/>
</dbReference>
<name>A0A4R4ZS65_9ACTN</name>
<reference evidence="2 3" key="1">
    <citation type="submission" date="2019-03" db="EMBL/GenBank/DDBJ databases">
        <title>Draft genome sequences of novel Actinobacteria.</title>
        <authorList>
            <person name="Sahin N."/>
            <person name="Ay H."/>
            <person name="Saygin H."/>
        </authorList>
    </citation>
    <scope>NUCLEOTIDE SEQUENCE [LARGE SCALE GENOMIC DNA]</scope>
    <source>
        <strain evidence="2 3">JCM 13523</strain>
    </source>
</reference>
<dbReference type="EMBL" id="SMKX01000010">
    <property type="protein sequence ID" value="TDD61871.1"/>
    <property type="molecule type" value="Genomic_DNA"/>
</dbReference>
<accession>A0A4R4ZS65</accession>